<sequence>MQSQEDDDEEVVYDVDFDRNKALAKSFERAREVRGTSGSGKVPVPAPKYAVQVRQQGLMAAFIEKMKGAVSGDEDDEEEEMNSILTFQSPVKAMPKRVEETRIEGSSNENLNHAAVDRRQQRQPSHLRAKETIPTIVAPRVQPVQPVQEDRQNGVENTTARKALLSETFGLAAQRPSTWSAAAPVAQKKRVATRKHTTARQSIENTKKPKVYESTHHHRSMAEVLSQATMQAGQSQQYTPQVISNSHSEQKQEDIEDAGMGVPMDNSFLSPSKAMPSVLKRKDSAKKDYHILGQIGVAIQSATRKFNRDMTLFQSKQHEALHLSNPSMDLPQYRPFITICILRHRTHASFAILTAFVHSVSNQDYFAASASRSLKLAPKVFVDAVFPINKAPDRGLIKIYAPLQAIPVDGNYQFPLLLGTHLYEIMESEHHCDATLPSLS</sequence>
<feature type="compositionally biased region" description="Basic residues" evidence="1">
    <location>
        <begin position="187"/>
        <end position="198"/>
    </location>
</feature>
<dbReference type="AlphaFoldDB" id="A0A1V9Z396"/>
<proteinExistence type="predicted"/>
<organism evidence="2 3">
    <name type="scientific">Thraustotheca clavata</name>
    <dbReference type="NCBI Taxonomy" id="74557"/>
    <lineage>
        <taxon>Eukaryota</taxon>
        <taxon>Sar</taxon>
        <taxon>Stramenopiles</taxon>
        <taxon>Oomycota</taxon>
        <taxon>Saprolegniomycetes</taxon>
        <taxon>Saprolegniales</taxon>
        <taxon>Achlyaceae</taxon>
        <taxon>Thraustotheca</taxon>
    </lineage>
</organism>
<name>A0A1V9Z396_9STRA</name>
<accession>A0A1V9Z396</accession>
<feature type="region of interest" description="Disordered" evidence="1">
    <location>
        <begin position="180"/>
        <end position="201"/>
    </location>
</feature>
<comment type="caution">
    <text evidence="2">The sequence shown here is derived from an EMBL/GenBank/DDBJ whole genome shotgun (WGS) entry which is preliminary data.</text>
</comment>
<dbReference type="EMBL" id="JNBS01002324">
    <property type="protein sequence ID" value="OQR92483.1"/>
    <property type="molecule type" value="Genomic_DNA"/>
</dbReference>
<dbReference type="OrthoDB" id="76326at2759"/>
<evidence type="ECO:0000313" key="3">
    <source>
        <dbReference type="Proteomes" id="UP000243217"/>
    </source>
</evidence>
<evidence type="ECO:0000256" key="1">
    <source>
        <dbReference type="SAM" id="MobiDB-lite"/>
    </source>
</evidence>
<keyword evidence="3" id="KW-1185">Reference proteome</keyword>
<reference evidence="2 3" key="1">
    <citation type="journal article" date="2014" name="Genome Biol. Evol.">
        <title>The secreted proteins of Achlya hypogyna and Thraustotheca clavata identify the ancestral oomycete secretome and reveal gene acquisitions by horizontal gene transfer.</title>
        <authorList>
            <person name="Misner I."/>
            <person name="Blouin N."/>
            <person name="Leonard G."/>
            <person name="Richards T.A."/>
            <person name="Lane C.E."/>
        </authorList>
    </citation>
    <scope>NUCLEOTIDE SEQUENCE [LARGE SCALE GENOMIC DNA]</scope>
    <source>
        <strain evidence="2 3">ATCC 34112</strain>
    </source>
</reference>
<evidence type="ECO:0000313" key="2">
    <source>
        <dbReference type="EMBL" id="OQR92483.1"/>
    </source>
</evidence>
<gene>
    <name evidence="2" type="ORF">THRCLA_08689</name>
</gene>
<protein>
    <submittedName>
        <fullName evidence="2">Uncharacterized protein</fullName>
    </submittedName>
</protein>
<dbReference type="Proteomes" id="UP000243217">
    <property type="component" value="Unassembled WGS sequence"/>
</dbReference>
<feature type="region of interest" description="Disordered" evidence="1">
    <location>
        <begin position="101"/>
        <end position="132"/>
    </location>
</feature>